<comment type="caution">
    <text evidence="1">The sequence shown here is derived from an EMBL/GenBank/DDBJ whole genome shotgun (WGS) entry which is preliminary data.</text>
</comment>
<evidence type="ECO:0008006" key="3">
    <source>
        <dbReference type="Google" id="ProtNLM"/>
    </source>
</evidence>
<dbReference type="InterPro" id="IPR021955">
    <property type="entry name" value="DUF3572"/>
</dbReference>
<protein>
    <recommendedName>
        <fullName evidence="3">DUF3572 domain-containing protein</fullName>
    </recommendedName>
</protein>
<organism evidence="1 2">
    <name type="scientific">Paenirhodobacter enshiensis</name>
    <dbReference type="NCBI Taxonomy" id="1105367"/>
    <lineage>
        <taxon>Bacteria</taxon>
        <taxon>Pseudomonadati</taxon>
        <taxon>Pseudomonadota</taxon>
        <taxon>Alphaproteobacteria</taxon>
        <taxon>Rhodobacterales</taxon>
        <taxon>Rhodobacter group</taxon>
        <taxon>Paenirhodobacter</taxon>
    </lineage>
</organism>
<dbReference type="RefSeq" id="WP_036636201.1">
    <property type="nucleotide sequence ID" value="NZ_CAXYYU010000139.1"/>
</dbReference>
<reference evidence="1 2" key="1">
    <citation type="submission" date="2014-03" db="EMBL/GenBank/DDBJ databases">
        <title>Genome of Paenirhodobacter enshiensis DW2-9.</title>
        <authorList>
            <person name="Wang D."/>
            <person name="Wang G."/>
        </authorList>
    </citation>
    <scope>NUCLEOTIDE SEQUENCE [LARGE SCALE GENOMIC DNA]</scope>
    <source>
        <strain evidence="1 2">DW2-9</strain>
    </source>
</reference>
<evidence type="ECO:0000313" key="2">
    <source>
        <dbReference type="Proteomes" id="UP000028824"/>
    </source>
</evidence>
<evidence type="ECO:0000313" key="1">
    <source>
        <dbReference type="EMBL" id="KFI28151.1"/>
    </source>
</evidence>
<dbReference type="EMBL" id="JFZB01000007">
    <property type="protein sequence ID" value="KFI28151.1"/>
    <property type="molecule type" value="Genomic_DNA"/>
</dbReference>
<proteinExistence type="predicted"/>
<sequence>MDTDSARILALRALGWLAADDALFDAFLTSSGTDVAAVRAAADTPALLTSMLDFVLQSDEWVLACAGELAVAPTELALARAVLGGRDRMHWT</sequence>
<dbReference type="Proteomes" id="UP000028824">
    <property type="component" value="Unassembled WGS sequence"/>
</dbReference>
<name>A0A086Y1K1_9RHOB</name>
<dbReference type="STRING" id="1105367.CG50_14770"/>
<gene>
    <name evidence="1" type="ORF">CG50_14770</name>
</gene>
<dbReference type="Pfam" id="PF12096">
    <property type="entry name" value="DUF3572"/>
    <property type="match status" value="1"/>
</dbReference>
<dbReference type="AlphaFoldDB" id="A0A086Y1K1"/>
<accession>A0A086Y1K1</accession>
<dbReference type="OrthoDB" id="7356934at2"/>
<keyword evidence="2" id="KW-1185">Reference proteome</keyword>